<keyword evidence="3" id="KW-0808">Transferase</keyword>
<gene>
    <name evidence="3" type="ORF">GL298_04210</name>
</gene>
<evidence type="ECO:0000259" key="2">
    <source>
        <dbReference type="Pfam" id="PF02384"/>
    </source>
</evidence>
<dbReference type="REBASE" id="378697">
    <property type="entry name" value="M.SciBR12ORF4210P"/>
</dbReference>
<dbReference type="PRINTS" id="PR00507">
    <property type="entry name" value="N12N6MTFRASE"/>
</dbReference>
<feature type="domain" description="DNA methylase adenine-specific" evidence="2">
    <location>
        <begin position="122"/>
        <end position="402"/>
    </location>
</feature>
<dbReference type="InterPro" id="IPR029063">
    <property type="entry name" value="SAM-dependent_MTases_sf"/>
</dbReference>
<dbReference type="InterPro" id="IPR002052">
    <property type="entry name" value="DNA_methylase_N6_adenine_CS"/>
</dbReference>
<dbReference type="KEGG" id="sck:SCITRI_00820"/>
<dbReference type="GO" id="GO:0003677">
    <property type="term" value="F:DNA binding"/>
    <property type="evidence" value="ECO:0007669"/>
    <property type="project" value="InterPro"/>
</dbReference>
<dbReference type="GO" id="GO:0032259">
    <property type="term" value="P:methylation"/>
    <property type="evidence" value="ECO:0007669"/>
    <property type="project" value="UniProtKB-KW"/>
</dbReference>
<keyword evidence="1" id="KW-0680">Restriction system</keyword>
<reference evidence="3 4" key="1">
    <citation type="submission" date="2019-11" db="EMBL/GenBank/DDBJ databases">
        <title>Whole genome sequencing and comparative genomics analyses of five strains of Spiroplasma citri.</title>
        <authorList>
            <person name="Yokomi R."/>
            <person name="Chen J."/>
            <person name="Rattner R."/>
            <person name="Vidalakis G."/>
        </authorList>
    </citation>
    <scope>NUCLEOTIDE SEQUENCE [LARGE SCALE GENOMIC DNA]</scope>
    <source>
        <strain evidence="3 4">BR12</strain>
    </source>
</reference>
<dbReference type="RefSeq" id="WP_071937308.1">
    <property type="nucleotide sequence ID" value="NZ_CP013197.1"/>
</dbReference>
<evidence type="ECO:0000313" key="4">
    <source>
        <dbReference type="Proteomes" id="UP000464735"/>
    </source>
</evidence>
<dbReference type="Gene3D" id="3.40.50.150">
    <property type="entry name" value="Vaccinia Virus protein VP39"/>
    <property type="match status" value="1"/>
</dbReference>
<keyword evidence="3" id="KW-0489">Methyltransferase</keyword>
<evidence type="ECO:0000313" key="3">
    <source>
        <dbReference type="EMBL" id="QIA68784.1"/>
    </source>
</evidence>
<dbReference type="AlphaFoldDB" id="A0AAJ4EJH3"/>
<dbReference type="EMBL" id="CP046368">
    <property type="protein sequence ID" value="QIA68784.1"/>
    <property type="molecule type" value="Genomic_DNA"/>
</dbReference>
<dbReference type="Pfam" id="PF02384">
    <property type="entry name" value="N6_Mtase"/>
    <property type="match status" value="1"/>
</dbReference>
<dbReference type="InterPro" id="IPR052916">
    <property type="entry name" value="Type-I_RE_MTase_Subunit"/>
</dbReference>
<dbReference type="PANTHER" id="PTHR42998">
    <property type="entry name" value="TYPE I RESTRICTION ENZYME HINDVIIP M PROTEIN-RELATED"/>
    <property type="match status" value="1"/>
</dbReference>
<dbReference type="PROSITE" id="PS00092">
    <property type="entry name" value="N6_MTASE"/>
    <property type="match status" value="1"/>
</dbReference>
<protein>
    <submittedName>
        <fullName evidence="3">N-6 DNA methylase</fullName>
    </submittedName>
</protein>
<dbReference type="GO" id="GO:0008170">
    <property type="term" value="F:N-methyltransferase activity"/>
    <property type="evidence" value="ECO:0007669"/>
    <property type="project" value="InterPro"/>
</dbReference>
<dbReference type="GO" id="GO:0009307">
    <property type="term" value="P:DNA restriction-modification system"/>
    <property type="evidence" value="ECO:0007669"/>
    <property type="project" value="UniProtKB-KW"/>
</dbReference>
<dbReference type="Proteomes" id="UP000464735">
    <property type="component" value="Chromosome"/>
</dbReference>
<accession>A0AAJ4EJH3</accession>
<proteinExistence type="predicted"/>
<organism evidence="3 4">
    <name type="scientific">Spiroplasma citri</name>
    <dbReference type="NCBI Taxonomy" id="2133"/>
    <lineage>
        <taxon>Bacteria</taxon>
        <taxon>Bacillati</taxon>
        <taxon>Mycoplasmatota</taxon>
        <taxon>Mollicutes</taxon>
        <taxon>Entomoplasmatales</taxon>
        <taxon>Spiroplasmataceae</taxon>
        <taxon>Spiroplasma</taxon>
    </lineage>
</organism>
<sequence>MFKRKDLKPTHNLKGTFKAIRNHLFANTLGATRDEVLAQQLINVIFCKIYDERFTKPESIIELRAGINENENDVKKRILNIFEKVKRKYKENIDSSDNISLDAKSMIYIVGELQNWCLIEAERDIIADAFEIFIGHALKGGQGQFFTPRNVVKMMVEILEPNDEDLIIDPSCGSDGFLIESLRYIWNKLDIEGKRLDWNAENLKEEKMEVALNKIREIDKDYFLTRVAKAYMAILGDGKSGIFCEDTLENINTWDYKTRIKIDKGKFSILLTNPPFGSKIPVRGEEKLKQYELAYKWKKDKKSGIWSKGKLNEKEAPQVLFIERNIQLLKEGGNMAIVLPDGIFGNDTFAFIRNWIKNQGRILGIIDLPIETFQPNTSTKTSVLIFQKLSKEKIPENYEIFMAIAETCGHDRRGN</sequence>
<dbReference type="InterPro" id="IPR003356">
    <property type="entry name" value="DNA_methylase_A-5"/>
</dbReference>
<dbReference type="PANTHER" id="PTHR42998:SF1">
    <property type="entry name" value="TYPE I RESTRICTION ENZYME HINDI METHYLASE SUBUNIT"/>
    <property type="match status" value="1"/>
</dbReference>
<evidence type="ECO:0000256" key="1">
    <source>
        <dbReference type="ARBA" id="ARBA00022747"/>
    </source>
</evidence>
<dbReference type="SUPFAM" id="SSF53335">
    <property type="entry name" value="S-adenosyl-L-methionine-dependent methyltransferases"/>
    <property type="match status" value="1"/>
</dbReference>
<name>A0AAJ4EJH3_SPICI</name>
<dbReference type="GeneID" id="54238716"/>